<name>A0A9P9EYK0_9HYPO</name>
<feature type="compositionally biased region" description="Acidic residues" evidence="1">
    <location>
        <begin position="261"/>
        <end position="272"/>
    </location>
</feature>
<sequence>MRPKSHHGGIHYVALDFFNDPQRPDPKNTGSAYEWDAGLLSASKESRQEMKWHFKAKNPRCHLPLALNVEEKGKEHEVLARPDADLICLKPMAYEWPVNWQRLPQRLPFTSPRSPAKHLAFEFDPSWNVDLPMSLNTLCDEETPRGFFARTWLQYVGLGYGFRVFLIDRHARGPRVSPKAKDWRFHDMHHEYISTMPWQIVCDNEDEEKQTSRYFWNHLDKLGSNMRTDDEELQSFFENHFLNIRCFLQILTCRKFSEPEFPEMEEKEEDEPAQAVGDIDSRWTWSNE</sequence>
<dbReference type="Proteomes" id="UP000717696">
    <property type="component" value="Unassembled WGS sequence"/>
</dbReference>
<evidence type="ECO:0000256" key="1">
    <source>
        <dbReference type="SAM" id="MobiDB-lite"/>
    </source>
</evidence>
<proteinExistence type="predicted"/>
<organism evidence="2 3">
    <name type="scientific">Dactylonectria estremocensis</name>
    <dbReference type="NCBI Taxonomy" id="1079267"/>
    <lineage>
        <taxon>Eukaryota</taxon>
        <taxon>Fungi</taxon>
        <taxon>Dikarya</taxon>
        <taxon>Ascomycota</taxon>
        <taxon>Pezizomycotina</taxon>
        <taxon>Sordariomycetes</taxon>
        <taxon>Hypocreomycetidae</taxon>
        <taxon>Hypocreales</taxon>
        <taxon>Nectriaceae</taxon>
        <taxon>Dactylonectria</taxon>
    </lineage>
</organism>
<reference evidence="2" key="1">
    <citation type="journal article" date="2021" name="Nat. Commun.">
        <title>Genetic determinants of endophytism in the Arabidopsis root mycobiome.</title>
        <authorList>
            <person name="Mesny F."/>
            <person name="Miyauchi S."/>
            <person name="Thiergart T."/>
            <person name="Pickel B."/>
            <person name="Atanasova L."/>
            <person name="Karlsson M."/>
            <person name="Huettel B."/>
            <person name="Barry K.W."/>
            <person name="Haridas S."/>
            <person name="Chen C."/>
            <person name="Bauer D."/>
            <person name="Andreopoulos W."/>
            <person name="Pangilinan J."/>
            <person name="LaButti K."/>
            <person name="Riley R."/>
            <person name="Lipzen A."/>
            <person name="Clum A."/>
            <person name="Drula E."/>
            <person name="Henrissat B."/>
            <person name="Kohler A."/>
            <person name="Grigoriev I.V."/>
            <person name="Martin F.M."/>
            <person name="Hacquard S."/>
        </authorList>
    </citation>
    <scope>NUCLEOTIDE SEQUENCE</scope>
    <source>
        <strain evidence="2">MPI-CAGE-AT-0021</strain>
    </source>
</reference>
<evidence type="ECO:0000313" key="3">
    <source>
        <dbReference type="Proteomes" id="UP000717696"/>
    </source>
</evidence>
<dbReference type="OrthoDB" id="3596450at2759"/>
<comment type="caution">
    <text evidence="2">The sequence shown here is derived from an EMBL/GenBank/DDBJ whole genome shotgun (WGS) entry which is preliminary data.</text>
</comment>
<dbReference type="AlphaFoldDB" id="A0A9P9EYK0"/>
<protein>
    <submittedName>
        <fullName evidence="2">Uncharacterized protein</fullName>
    </submittedName>
</protein>
<accession>A0A9P9EYK0</accession>
<gene>
    <name evidence="2" type="ORF">B0J13DRAFT_549663</name>
</gene>
<dbReference type="EMBL" id="JAGMUU010000006">
    <property type="protein sequence ID" value="KAH7150175.1"/>
    <property type="molecule type" value="Genomic_DNA"/>
</dbReference>
<feature type="region of interest" description="Disordered" evidence="1">
    <location>
        <begin position="261"/>
        <end position="288"/>
    </location>
</feature>
<keyword evidence="3" id="KW-1185">Reference proteome</keyword>
<evidence type="ECO:0000313" key="2">
    <source>
        <dbReference type="EMBL" id="KAH7150175.1"/>
    </source>
</evidence>